<feature type="compositionally biased region" description="Acidic residues" evidence="1">
    <location>
        <begin position="101"/>
        <end position="112"/>
    </location>
</feature>
<feature type="region of interest" description="Disordered" evidence="1">
    <location>
        <begin position="178"/>
        <end position="249"/>
    </location>
</feature>
<gene>
    <name evidence="3" type="ORF">AB1Y20_019299</name>
</gene>
<reference evidence="3 4" key="1">
    <citation type="journal article" date="2024" name="Science">
        <title>Giant polyketide synthase enzymes in the biosynthesis of giant marine polyether toxins.</title>
        <authorList>
            <person name="Fallon T.R."/>
            <person name="Shende V.V."/>
            <person name="Wierzbicki I.H."/>
            <person name="Pendleton A.L."/>
            <person name="Watervoot N.F."/>
            <person name="Auber R.P."/>
            <person name="Gonzalez D.J."/>
            <person name="Wisecaver J.H."/>
            <person name="Moore B.S."/>
        </authorList>
    </citation>
    <scope>NUCLEOTIDE SEQUENCE [LARGE SCALE GENOMIC DNA]</scope>
    <source>
        <strain evidence="3 4">12B1</strain>
    </source>
</reference>
<dbReference type="InterPro" id="IPR050656">
    <property type="entry name" value="PINX1"/>
</dbReference>
<dbReference type="Pfam" id="PF01585">
    <property type="entry name" value="G-patch"/>
    <property type="match status" value="1"/>
</dbReference>
<organism evidence="3 4">
    <name type="scientific">Prymnesium parvum</name>
    <name type="common">Toxic golden alga</name>
    <dbReference type="NCBI Taxonomy" id="97485"/>
    <lineage>
        <taxon>Eukaryota</taxon>
        <taxon>Haptista</taxon>
        <taxon>Haptophyta</taxon>
        <taxon>Prymnesiophyceae</taxon>
        <taxon>Prymnesiales</taxon>
        <taxon>Prymnesiaceae</taxon>
        <taxon>Prymnesium</taxon>
    </lineage>
</organism>
<name>A0AB34JS38_PRYPA</name>
<sequence length="249" mass="27040">MTVVPLMTRKTANKLGSVLNEAVADTSMDFGRKMLAKFGWTEGKGLGRKEDGMKEHIRVKQRAENLGLGAQSEAELNAPCFAPPPELLKKRKKSKRKESSSEDSDSDSEDDAEARRNAKAASAGVIPGMSDEDLFKACGGARLGMRSRMPQGGKEKRMQAADDAFMAKFGLKVSSTTTPMASADALRAKKHKDAHSVSKPEESKLPCEADDQDKQRRAAKKAAKKEARKAARKAERRAAKKAAKQSLHA</sequence>
<feature type="compositionally biased region" description="Basic and acidic residues" evidence="1">
    <location>
        <begin position="194"/>
        <end position="216"/>
    </location>
</feature>
<dbReference type="PANTHER" id="PTHR23149">
    <property type="entry name" value="G PATCH DOMAIN CONTAINING PROTEIN"/>
    <property type="match status" value="1"/>
</dbReference>
<evidence type="ECO:0000256" key="1">
    <source>
        <dbReference type="SAM" id="MobiDB-lite"/>
    </source>
</evidence>
<dbReference type="PANTHER" id="PTHR23149:SF9">
    <property type="entry name" value="G PATCH DOMAIN-CONTAINING PROTEIN 4"/>
    <property type="match status" value="1"/>
</dbReference>
<evidence type="ECO:0000313" key="4">
    <source>
        <dbReference type="Proteomes" id="UP001515480"/>
    </source>
</evidence>
<dbReference type="GO" id="GO:0005730">
    <property type="term" value="C:nucleolus"/>
    <property type="evidence" value="ECO:0007669"/>
    <property type="project" value="TreeGrafter"/>
</dbReference>
<dbReference type="SMART" id="SM00443">
    <property type="entry name" value="G_patch"/>
    <property type="match status" value="1"/>
</dbReference>
<dbReference type="InterPro" id="IPR000467">
    <property type="entry name" value="G_patch_dom"/>
</dbReference>
<accession>A0AB34JS38</accession>
<proteinExistence type="predicted"/>
<feature type="domain" description="G-patch" evidence="2">
    <location>
        <begin position="27"/>
        <end position="73"/>
    </location>
</feature>
<protein>
    <recommendedName>
        <fullName evidence="2">G-patch domain-containing protein</fullName>
    </recommendedName>
</protein>
<dbReference type="AlphaFoldDB" id="A0AB34JS38"/>
<feature type="region of interest" description="Disordered" evidence="1">
    <location>
        <begin position="76"/>
        <end position="125"/>
    </location>
</feature>
<feature type="compositionally biased region" description="Basic and acidic residues" evidence="1">
    <location>
        <begin position="224"/>
        <end position="237"/>
    </location>
</feature>
<dbReference type="EMBL" id="JBGBPQ010000005">
    <property type="protein sequence ID" value="KAL1524404.1"/>
    <property type="molecule type" value="Genomic_DNA"/>
</dbReference>
<keyword evidence="4" id="KW-1185">Reference proteome</keyword>
<dbReference type="PROSITE" id="PS50174">
    <property type="entry name" value="G_PATCH"/>
    <property type="match status" value="1"/>
</dbReference>
<dbReference type="Proteomes" id="UP001515480">
    <property type="component" value="Unassembled WGS sequence"/>
</dbReference>
<comment type="caution">
    <text evidence="3">The sequence shown here is derived from an EMBL/GenBank/DDBJ whole genome shotgun (WGS) entry which is preliminary data.</text>
</comment>
<evidence type="ECO:0000259" key="2">
    <source>
        <dbReference type="PROSITE" id="PS50174"/>
    </source>
</evidence>
<dbReference type="GO" id="GO:0003676">
    <property type="term" value="F:nucleic acid binding"/>
    <property type="evidence" value="ECO:0007669"/>
    <property type="project" value="InterPro"/>
</dbReference>
<evidence type="ECO:0000313" key="3">
    <source>
        <dbReference type="EMBL" id="KAL1524404.1"/>
    </source>
</evidence>